<dbReference type="InterPro" id="IPR008979">
    <property type="entry name" value="Galactose-bd-like_sf"/>
</dbReference>
<dbReference type="InterPro" id="IPR013783">
    <property type="entry name" value="Ig-like_fold"/>
</dbReference>
<comment type="caution">
    <text evidence="5">The sequence shown here is derived from an EMBL/GenBank/DDBJ whole genome shotgun (WGS) entry which is preliminary data.</text>
</comment>
<keyword evidence="2" id="KW-0624">Polysaccharide degradation</keyword>
<dbReference type="EMBL" id="BSET01000001">
    <property type="protein sequence ID" value="GLK01015.1"/>
    <property type="molecule type" value="Genomic_DNA"/>
</dbReference>
<dbReference type="InterPro" id="IPR029052">
    <property type="entry name" value="Metallo-depent_PP-like"/>
</dbReference>
<keyword evidence="3" id="KW-0732">Signal</keyword>
<organism evidence="5 6">
    <name type="scientific">Microbacterium keratanolyticum</name>
    <dbReference type="NCBI Taxonomy" id="67574"/>
    <lineage>
        <taxon>Bacteria</taxon>
        <taxon>Bacillati</taxon>
        <taxon>Actinomycetota</taxon>
        <taxon>Actinomycetes</taxon>
        <taxon>Micrococcales</taxon>
        <taxon>Microbacteriaceae</taxon>
        <taxon>Microbacterium</taxon>
    </lineage>
</organism>
<dbReference type="Gene3D" id="2.60.120.260">
    <property type="entry name" value="Galactose-binding domain-like"/>
    <property type="match status" value="2"/>
</dbReference>
<dbReference type="PROSITE" id="PS50853">
    <property type="entry name" value="FN3"/>
    <property type="match status" value="2"/>
</dbReference>
<accession>A0A9W6HRE1</accession>
<feature type="domain" description="Fibronectin type-III" evidence="4">
    <location>
        <begin position="533"/>
        <end position="620"/>
    </location>
</feature>
<dbReference type="SMART" id="SM00060">
    <property type="entry name" value="FN3"/>
    <property type="match status" value="2"/>
</dbReference>
<protein>
    <recommendedName>
        <fullName evidence="4">Fibronectin type-III domain-containing protein</fullName>
    </recommendedName>
</protein>
<feature type="signal peptide" evidence="3">
    <location>
        <begin position="1"/>
        <end position="45"/>
    </location>
</feature>
<evidence type="ECO:0000313" key="6">
    <source>
        <dbReference type="Proteomes" id="UP001142325"/>
    </source>
</evidence>
<dbReference type="PANTHER" id="PTHR43143">
    <property type="entry name" value="METALLOPHOSPHOESTERASE, CALCINEURIN SUPERFAMILY"/>
    <property type="match status" value="1"/>
</dbReference>
<dbReference type="InterPro" id="IPR051918">
    <property type="entry name" value="STPP_CPPED1"/>
</dbReference>
<reference evidence="5" key="2">
    <citation type="submission" date="2023-01" db="EMBL/GenBank/DDBJ databases">
        <authorList>
            <person name="Sun Q."/>
            <person name="Evtushenko L."/>
        </authorList>
    </citation>
    <scope>NUCLEOTIDE SEQUENCE</scope>
    <source>
        <strain evidence="5">VKM Ac-1958</strain>
    </source>
</reference>
<reference evidence="5" key="1">
    <citation type="journal article" date="2014" name="Int. J. Syst. Evol. Microbiol.">
        <title>Complete genome sequence of Corynebacterium casei LMG S-19264T (=DSM 44701T), isolated from a smear-ripened cheese.</title>
        <authorList>
            <consortium name="US DOE Joint Genome Institute (JGI-PGF)"/>
            <person name="Walter F."/>
            <person name="Albersmeier A."/>
            <person name="Kalinowski J."/>
            <person name="Ruckert C."/>
        </authorList>
    </citation>
    <scope>NUCLEOTIDE SEQUENCE</scope>
    <source>
        <strain evidence="5">VKM Ac-1958</strain>
    </source>
</reference>
<dbReference type="Proteomes" id="UP001142325">
    <property type="component" value="Unassembled WGS sequence"/>
</dbReference>
<evidence type="ECO:0000256" key="1">
    <source>
        <dbReference type="ARBA" id="ARBA00023295"/>
    </source>
</evidence>
<dbReference type="AlphaFoldDB" id="A0A9W6HRE1"/>
<dbReference type="SUPFAM" id="SSF49265">
    <property type="entry name" value="Fibronectin type III"/>
    <property type="match status" value="1"/>
</dbReference>
<dbReference type="SUPFAM" id="SSF49785">
    <property type="entry name" value="Galactose-binding domain-like"/>
    <property type="match status" value="1"/>
</dbReference>
<dbReference type="SUPFAM" id="SSF56300">
    <property type="entry name" value="Metallo-dependent phosphatases"/>
    <property type="match status" value="1"/>
</dbReference>
<evidence type="ECO:0000259" key="4">
    <source>
        <dbReference type="PROSITE" id="PS50853"/>
    </source>
</evidence>
<keyword evidence="1" id="KW-0326">Glycosidase</keyword>
<dbReference type="Gene3D" id="2.60.40.10">
    <property type="entry name" value="Immunoglobulins"/>
    <property type="match status" value="1"/>
</dbReference>
<proteinExistence type="predicted"/>
<feature type="domain" description="Fibronectin type-III" evidence="4">
    <location>
        <begin position="625"/>
        <end position="712"/>
    </location>
</feature>
<evidence type="ECO:0000256" key="2">
    <source>
        <dbReference type="ARBA" id="ARBA00023326"/>
    </source>
</evidence>
<evidence type="ECO:0000256" key="3">
    <source>
        <dbReference type="SAM" id="SignalP"/>
    </source>
</evidence>
<dbReference type="GO" id="GO:0016798">
    <property type="term" value="F:hydrolase activity, acting on glycosyl bonds"/>
    <property type="evidence" value="ECO:0007669"/>
    <property type="project" value="UniProtKB-KW"/>
</dbReference>
<dbReference type="Gene3D" id="3.60.21.10">
    <property type="match status" value="1"/>
</dbReference>
<dbReference type="PANTHER" id="PTHR43143:SF5">
    <property type="entry name" value="SECRETED PROTEIN"/>
    <property type="match status" value="1"/>
</dbReference>
<feature type="chain" id="PRO_5040766734" description="Fibronectin type-III domain-containing protein" evidence="3">
    <location>
        <begin position="46"/>
        <end position="888"/>
    </location>
</feature>
<dbReference type="InterPro" id="IPR036116">
    <property type="entry name" value="FN3_sf"/>
</dbReference>
<sequence length="888" mass="92793">MFTGDHRHWGWWLMGMIHRARTAAIALLGVAAVLGSTLAVPAAQAAEDTFTIVVLPDTQGYTATTTYEQTMGAQTQWIVDSRQQLGTKFVIQVGDLVESWPNVNHWERASRYMKTLDDAGVPNSVLPGNHDLNITTGESSTYDTYFPPSRYANASWNNATVSYGGYLGQNLYGPDGIDRKNKDNFALLTVGSTKLLILNLEFESPAYTLTWAQKVLDAHPDREVILATHGFINTAGVRSSHVIRTDVTPISAVTLWNEFVSRNCSIFMVVNGHWHDGDLGEARRTDANSCGEPVHQILSDYQSRANGGNGWLRYYTFNPTAGTVDAYTYSPTLRQYETDDSSRFTLPIDLSGAKTEVLLPGGSTWKWRNSTQTWPIGWNMPGYSDASWGTGAAPLGWGTGVATVLDLAPPTSNRARAMIFRNTVTIADVDELSDVTVTTRADDGVAVWVNGTLIGTSHLQSTNPNSSTYADATRSTNLATSDPAVFTVPDGLLQDGANVIAASAHVNYRATANSTFDLSMTARRTTVSEPDDPPGAPIVSATATSPTSVEVAWSAGIGAPVASVEVARTGMTTLTGTGASGTVTDAAAPPNTALEYAVTAIGVDGQRSAPTVATVTTPPVVVVDPPAAPTATATATSATSVDIAWAAAAGSPISGVEVTRVGMTALAGSGETGTVTDAAAPPNTALEYAVAAIGVDGQRSAPTVVTVTTPPGGEPVPTTLVAATNSWRYRYAAGAWPAGWTGVGFDDSTWSQGAAPLGFGSGITTVVDVPPPTSNRPISMIFRTSFDVADPSKLSALVLTARADDGVVVTVNGVEVGRLRMPTTAVSAGTYATAAPNTAAAASSPLVIAIPSSALVPGKNVIAASTHLNYRGTAGVQFTATLEGMTLP</sequence>
<gene>
    <name evidence="5" type="ORF">GCM10017596_07300</name>
</gene>
<evidence type="ECO:0000313" key="5">
    <source>
        <dbReference type="EMBL" id="GLK01015.1"/>
    </source>
</evidence>
<dbReference type="GO" id="GO:0000272">
    <property type="term" value="P:polysaccharide catabolic process"/>
    <property type="evidence" value="ECO:0007669"/>
    <property type="project" value="UniProtKB-KW"/>
</dbReference>
<name>A0A9W6HRE1_9MICO</name>
<dbReference type="InterPro" id="IPR003961">
    <property type="entry name" value="FN3_dom"/>
</dbReference>
<keyword evidence="2" id="KW-0119">Carbohydrate metabolism</keyword>
<keyword evidence="1" id="KW-0378">Hydrolase</keyword>
<keyword evidence="6" id="KW-1185">Reference proteome</keyword>